<comment type="caution">
    <text evidence="2">The sequence shown here is derived from an EMBL/GenBank/DDBJ whole genome shotgun (WGS) entry which is preliminary data.</text>
</comment>
<protein>
    <recommendedName>
        <fullName evidence="4">Peptidase C80 domain-containing protein</fullName>
    </recommendedName>
</protein>
<accession>A0A7Y1LFH8</accession>
<gene>
    <name evidence="2" type="ORF">HBO18_13175</name>
</gene>
<evidence type="ECO:0000313" key="3">
    <source>
        <dbReference type="Proteomes" id="UP000583279"/>
    </source>
</evidence>
<feature type="compositionally biased region" description="Pro residues" evidence="1">
    <location>
        <begin position="40"/>
        <end position="49"/>
    </location>
</feature>
<evidence type="ECO:0008006" key="4">
    <source>
        <dbReference type="Google" id="ProtNLM"/>
    </source>
</evidence>
<feature type="compositionally biased region" description="Polar residues" evidence="1">
    <location>
        <begin position="561"/>
        <end position="570"/>
    </location>
</feature>
<dbReference type="Proteomes" id="UP000583279">
    <property type="component" value="Unassembled WGS sequence"/>
</dbReference>
<dbReference type="EMBL" id="JAAQYK010000004">
    <property type="protein sequence ID" value="NNA45087.1"/>
    <property type="molecule type" value="Genomic_DNA"/>
</dbReference>
<feature type="region of interest" description="Disordered" evidence="1">
    <location>
        <begin position="558"/>
        <end position="603"/>
    </location>
</feature>
<feature type="region of interest" description="Disordered" evidence="1">
    <location>
        <begin position="1"/>
        <end position="80"/>
    </location>
</feature>
<feature type="compositionally biased region" description="Polar residues" evidence="1">
    <location>
        <begin position="56"/>
        <end position="72"/>
    </location>
</feature>
<dbReference type="RefSeq" id="WP_137204026.1">
    <property type="nucleotide sequence ID" value="NZ_JAAQYK010000004.1"/>
</dbReference>
<evidence type="ECO:0000256" key="1">
    <source>
        <dbReference type="SAM" id="MobiDB-lite"/>
    </source>
</evidence>
<sequence>MKTLSSFGHPPLIPSGPPIADFNPTQTAPPANKANTTPQWHPPLSPGGPPIADFNPTRTVAPSPPVKNTTAPPQDHELDFSKGVIYGGDTVSAPTSYPPKEQVQRIEAYAGRVVAHIKTLEQGKEGENNVKFQNVRHFLEPAGYFSGGLLAAGYDPHEKFTVTFNSYVGKWKKEVQTNTEERTYYAWEIAAGALKHDRTPEGGLLNFQETKVKPQDANKINDLEALGARLQAHWKVDVAEPMRDMYGALAKRSGKADAYAVRGILESLRNDKNSYEQLSPEGQDAIHRTLYRNGNVVIPNIYGYPLAGHAFIPFTNYHGDYDHRPNKGLLIDLKNGTVSEIYGDDDFAHWAEKNRNELYSSFNASDRQGGKDSHWPSAANVLENLIDSNRATYPGYQNWIKDKAVPVRETFNYTQSRNSEYFLKWGNLESGIANEYQAVNAKNAVWADQTQVFGSEQQAWKNAKELWGRTFGYVPVLGNAGNIVFGVHDSIHGMTADDRVGGTAAAVISSLQLVHELAPNGVEAGLGELELPSPPSSSKNYSWRYNSETQDFEFVRAPKASNDSHIPTNVETDESNRSVPANSGGARPPVEGTNGKLPPLSSVENIPTGEALFSTGEKAVILSGEVNDLNVVNEKLYTFTDKNKKGTETRLNVLVHGSFNPETGVARVVFDGQLHTPAELLQTLHAKGVRPELFDNIRLLSCNSATGGDASFAAQFQRLIRRPVKGYTGTLTASLSPEVITAAIDKVEKAYLQHVQKKGVTLTPAVTAYVRGQAEQYIADEMKVNSRFIPSKTNPYWNPLKWWAFTYKPETFHPKP</sequence>
<organism evidence="2 3">
    <name type="scientific">Pseudomonas lactis</name>
    <dbReference type="NCBI Taxonomy" id="1615674"/>
    <lineage>
        <taxon>Bacteria</taxon>
        <taxon>Pseudomonadati</taxon>
        <taxon>Pseudomonadota</taxon>
        <taxon>Gammaproteobacteria</taxon>
        <taxon>Pseudomonadales</taxon>
        <taxon>Pseudomonadaceae</taxon>
        <taxon>Pseudomonas</taxon>
    </lineage>
</organism>
<evidence type="ECO:0000313" key="2">
    <source>
        <dbReference type="EMBL" id="NNA45087.1"/>
    </source>
</evidence>
<proteinExistence type="predicted"/>
<dbReference type="AlphaFoldDB" id="A0A7Y1LFH8"/>
<reference evidence="2 3" key="1">
    <citation type="journal article" date="2020" name="Front. Microbiol.">
        <title>Genetic Organization of the aprX-lipA2 Operon Affects the Proteolytic Potential of Pseudomonas Species in Milk.</title>
        <authorList>
            <person name="Maier C."/>
            <person name="Huptas C."/>
            <person name="von Neubeck M."/>
            <person name="Scherer S."/>
            <person name="Wenning M."/>
            <person name="Lucking G."/>
        </authorList>
    </citation>
    <scope>NUCLEOTIDE SEQUENCE [LARGE SCALE GENOMIC DNA]</scope>
    <source>
        <strain evidence="2 3">WS 4997</strain>
    </source>
</reference>
<feature type="compositionally biased region" description="Polar residues" evidence="1">
    <location>
        <begin position="23"/>
        <end position="39"/>
    </location>
</feature>
<name>A0A7Y1LFH8_9PSED</name>